<dbReference type="OrthoDB" id="4144at2157"/>
<dbReference type="Gene3D" id="3.40.1280.10">
    <property type="match status" value="1"/>
</dbReference>
<evidence type="ECO:0000313" key="2">
    <source>
        <dbReference type="Proteomes" id="UP000006175"/>
    </source>
</evidence>
<proteinExistence type="predicted"/>
<evidence type="ECO:0000313" key="1">
    <source>
        <dbReference type="EMBL" id="AFL67157.1"/>
    </source>
</evidence>
<dbReference type="SUPFAM" id="SSF75217">
    <property type="entry name" value="alpha/beta knot"/>
    <property type="match status" value="1"/>
</dbReference>
<dbReference type="EMBL" id="CP003321">
    <property type="protein sequence ID" value="AFL67157.1"/>
    <property type="molecule type" value="Genomic_DNA"/>
</dbReference>
<organism evidence="1 2">
    <name type="scientific">Desulfurococcus amylolyticus DSM 16532</name>
    <dbReference type="NCBI Taxonomy" id="768672"/>
    <lineage>
        <taxon>Archaea</taxon>
        <taxon>Thermoproteota</taxon>
        <taxon>Thermoprotei</taxon>
        <taxon>Desulfurococcales</taxon>
        <taxon>Desulfurococcaceae</taxon>
        <taxon>Desulfurococcus</taxon>
    </lineage>
</organism>
<dbReference type="GeneID" id="13061686"/>
<dbReference type="Gene3D" id="2.40.50.140">
    <property type="entry name" value="Nucleic acid-binding proteins"/>
    <property type="match status" value="1"/>
</dbReference>
<dbReference type="KEGG" id="dfd:Desfe_1289"/>
<dbReference type="InterPro" id="IPR029028">
    <property type="entry name" value="Alpha/beta_knot_MTases"/>
</dbReference>
<dbReference type="eggNOG" id="arCOG04069">
    <property type="taxonomic scope" value="Archaea"/>
</dbReference>
<dbReference type="HOGENOM" id="CLU_017233_1_0_2"/>
<reference evidence="1 2" key="1">
    <citation type="journal article" date="2012" name="J. Bacteriol.">
        <title>Complete Genome Sequence of Desulfurococcus fermentans, a Hyperthermophilic Cellulolytic Crenarchaeon Isolated from a Freshwater Hot Spring in Kamchatka, Russia.</title>
        <authorList>
            <person name="Susanti D."/>
            <person name="Johnson E.F."/>
            <person name="Rodriguez J.R."/>
            <person name="Anderson I."/>
            <person name="Perevalova A.A."/>
            <person name="Kyrpides N."/>
            <person name="Lucas S."/>
            <person name="Han J."/>
            <person name="Lapidus A."/>
            <person name="Cheng J.F."/>
            <person name="Goodwin L."/>
            <person name="Pitluck S."/>
            <person name="Mavrommatis K."/>
            <person name="Peters L."/>
            <person name="Land M.L."/>
            <person name="Hauser L."/>
            <person name="Gopalan V."/>
            <person name="Chan P.P."/>
            <person name="Lowe T.M."/>
            <person name="Atomi H."/>
            <person name="Bonch-Osmolovskaya E.A."/>
            <person name="Woyke T."/>
            <person name="Mukhopadhyay B."/>
        </authorList>
    </citation>
    <scope>NUCLEOTIDE SEQUENCE [LARGE SCALE GENOMIC DNA]</scope>
    <source>
        <strain evidence="1 2">DSM 16532</strain>
    </source>
</reference>
<protein>
    <submittedName>
        <fullName evidence="1">Uncharacterized protein</fullName>
    </submittedName>
</protein>
<dbReference type="InterPro" id="IPR003750">
    <property type="entry name" value="Put_MeTrfase-C9orf114-like"/>
</dbReference>
<accession>I3XT83</accession>
<name>I3XT83_DESAM</name>
<dbReference type="PANTHER" id="PTHR12150:SF13">
    <property type="entry name" value="METHYLTRANSFERASE C9ORF114-RELATED"/>
    <property type="match status" value="1"/>
</dbReference>
<keyword evidence="2" id="KW-1185">Reference proteome</keyword>
<dbReference type="RefSeq" id="WP_014768049.1">
    <property type="nucleotide sequence ID" value="NC_018001.1"/>
</dbReference>
<gene>
    <name evidence="1" type="ORF">Desfe_1289</name>
</gene>
<dbReference type="Proteomes" id="UP000006175">
    <property type="component" value="Chromosome"/>
</dbReference>
<dbReference type="InterPro" id="IPR029026">
    <property type="entry name" value="tRNA_m1G_MTases_N"/>
</dbReference>
<dbReference type="InterPro" id="IPR012340">
    <property type="entry name" value="NA-bd_OB-fold"/>
</dbReference>
<sequence>MARIGLSIVLPTSILSVEPTLFLKSLRIHQVARWSSIFGVNRVVFYREYETSRDEFREHREIISIHWRYFFTPPYLRRRLVPRNPLLRYVGALPPIRLSEFNVSGKPVDGEERIGFITLEEGKLTAYLDNVEKYSLVNPGGCKQGFSRVRVVDSRRKLAECIDTEYYIGPSLVFRDSLREALDDAEEKVFIIATDKTGEAPSLSKLVSLKERKELMLLFGSPERDLFEISRGEGFNLLEYVDAVWNTVPGQHVVSVRTEEAVIITLGLLNYWLKKE</sequence>
<dbReference type="CDD" id="cd18086">
    <property type="entry name" value="HsC9orf114-like"/>
    <property type="match status" value="1"/>
</dbReference>
<dbReference type="Pfam" id="PF02598">
    <property type="entry name" value="Methyltrn_RNA_3"/>
    <property type="match status" value="1"/>
</dbReference>
<dbReference type="AlphaFoldDB" id="I3XT83"/>
<dbReference type="PANTHER" id="PTHR12150">
    <property type="entry name" value="CLASS IV SAM-BINDING METHYLTRANSFERASE-RELATED"/>
    <property type="match status" value="1"/>
</dbReference>